<accession>A0A0U5EVJ6</accession>
<feature type="compositionally biased region" description="Basic and acidic residues" evidence="1">
    <location>
        <begin position="392"/>
        <end position="409"/>
    </location>
</feature>
<dbReference type="GO" id="GO:0006313">
    <property type="term" value="P:DNA transposition"/>
    <property type="evidence" value="ECO:0007669"/>
    <property type="project" value="InterPro"/>
</dbReference>
<dbReference type="PANTHER" id="PTHR37023">
    <property type="entry name" value="TRANSPOSASE"/>
    <property type="match status" value="1"/>
</dbReference>
<evidence type="ECO:0000259" key="3">
    <source>
        <dbReference type="Pfam" id="PF14319"/>
    </source>
</evidence>
<gene>
    <name evidence="4" type="ORF">ASN_2480</name>
</gene>
<evidence type="ECO:0000256" key="1">
    <source>
        <dbReference type="SAM" id="MobiDB-lite"/>
    </source>
</evidence>
<organism evidence="4 5">
    <name type="scientific">Acetobacter senegalensis</name>
    <dbReference type="NCBI Taxonomy" id="446692"/>
    <lineage>
        <taxon>Bacteria</taxon>
        <taxon>Pseudomonadati</taxon>
        <taxon>Pseudomonadota</taxon>
        <taxon>Alphaproteobacteria</taxon>
        <taxon>Acetobacterales</taxon>
        <taxon>Acetobacteraceae</taxon>
        <taxon>Acetobacter</taxon>
    </lineage>
</organism>
<dbReference type="EMBL" id="LN606600">
    <property type="protein sequence ID" value="CEF41770.1"/>
    <property type="molecule type" value="Genomic_DNA"/>
</dbReference>
<dbReference type="PATRIC" id="fig|446692.3.peg.2585"/>
<dbReference type="InterPro" id="IPR054832">
    <property type="entry name" value="transpos_IS91"/>
</dbReference>
<dbReference type="KEGG" id="asz:ASN_2480"/>
<dbReference type="NCBIfam" id="NF033538">
    <property type="entry name" value="transpos_IS91"/>
    <property type="match status" value="1"/>
</dbReference>
<dbReference type="PANTHER" id="PTHR37023:SF1">
    <property type="entry name" value="ISSOD25 TRANSPOSASE TNPA_ISSOD25"/>
    <property type="match status" value="1"/>
</dbReference>
<evidence type="ECO:0000259" key="2">
    <source>
        <dbReference type="Pfam" id="PF04986"/>
    </source>
</evidence>
<evidence type="ECO:0000313" key="4">
    <source>
        <dbReference type="EMBL" id="CEF41770.1"/>
    </source>
</evidence>
<protein>
    <submittedName>
        <fullName evidence="4">Putative transposase</fullName>
    </submittedName>
</protein>
<dbReference type="InterPro" id="IPR007069">
    <property type="entry name" value="Transposase_32"/>
</dbReference>
<dbReference type="Pfam" id="PF04986">
    <property type="entry name" value="Y2_Tnp"/>
    <property type="match status" value="1"/>
</dbReference>
<proteinExistence type="predicted"/>
<dbReference type="AlphaFoldDB" id="A0A0U5EVJ6"/>
<reference evidence="5" key="1">
    <citation type="submission" date="2014-09" db="EMBL/GenBank/DDBJ databases">
        <authorList>
            <person name="Illeghems K.G."/>
        </authorList>
    </citation>
    <scope>NUCLEOTIDE SEQUENCE [LARGE SCALE GENOMIC DNA]</scope>
    <source>
        <strain evidence="5">108B</strain>
    </source>
</reference>
<keyword evidence="5" id="KW-1185">Reference proteome</keyword>
<feature type="domain" description="Transposase IS801/IS1294" evidence="2">
    <location>
        <begin position="143"/>
        <end position="331"/>
    </location>
</feature>
<sequence>MSASLALGDIFRAAGPAWRAAHIGRLPLQQLKVMSAIEHCRTAALGGHVAACGDCGHWRIAYNSCRNRHCPRCQGNAARTWLAEREADLLPVGYFHVVFTLPARIADIALQNKAVLYALLFQAASETMMTIAADPRHLGARIGITAVLHSWGSALTHHPHVHMIVPGGGLSPDGQRWISSRPAFLLPVRVLGKLFRRLFLTRLRALFDADRLVFRGHLAPLAERRAFLRSLAPVRSRRWVVYAKPPFAGPKAVLAYLSRYTHRVAISNRRLLAFNENGVTFRYKDYRRDTAHQQQVMTLATDEFIRRFMLHVLPRGFHRIRHYGLLASSSRKASLARVRELLNVMSTPAPEVPETEPVTPPPCPCCGGPMVVIPILPRWCQPLEGRHRRVIQPRDHHDSPQIRQHDRSRCRSGSAPANRGSCTHH</sequence>
<dbReference type="Proteomes" id="UP000056109">
    <property type="component" value="Chromosome I"/>
</dbReference>
<feature type="domain" description="Transposase zinc-binding" evidence="3">
    <location>
        <begin position="10"/>
        <end position="101"/>
    </location>
</feature>
<dbReference type="GO" id="GO:0003677">
    <property type="term" value="F:DNA binding"/>
    <property type="evidence" value="ECO:0007669"/>
    <property type="project" value="InterPro"/>
</dbReference>
<dbReference type="InterPro" id="IPR026889">
    <property type="entry name" value="Zn_Tnp"/>
</dbReference>
<name>A0A0U5EVJ6_9PROT</name>
<evidence type="ECO:0000313" key="5">
    <source>
        <dbReference type="Proteomes" id="UP000056109"/>
    </source>
</evidence>
<feature type="region of interest" description="Disordered" evidence="1">
    <location>
        <begin position="390"/>
        <end position="425"/>
    </location>
</feature>
<dbReference type="GO" id="GO:0004803">
    <property type="term" value="F:transposase activity"/>
    <property type="evidence" value="ECO:0007669"/>
    <property type="project" value="InterPro"/>
</dbReference>
<dbReference type="Pfam" id="PF14319">
    <property type="entry name" value="Zn_Tnp_IS91"/>
    <property type="match status" value="1"/>
</dbReference>